<gene>
    <name evidence="5" type="primary">yciB</name>
    <name evidence="6" type="ORF">KT71_10764</name>
</gene>
<keyword evidence="2 5" id="KW-0812">Transmembrane</keyword>
<evidence type="ECO:0000313" key="6">
    <source>
        <dbReference type="EMBL" id="EAQ96777.2"/>
    </source>
</evidence>
<dbReference type="PANTHER" id="PTHR36917:SF1">
    <property type="entry name" value="INNER MEMBRANE-SPANNING PROTEIN YCIB"/>
    <property type="match status" value="1"/>
</dbReference>
<dbReference type="Pfam" id="PF04279">
    <property type="entry name" value="IspA"/>
    <property type="match status" value="1"/>
</dbReference>
<evidence type="ECO:0000313" key="7">
    <source>
        <dbReference type="Proteomes" id="UP000019205"/>
    </source>
</evidence>
<comment type="function">
    <text evidence="5">Plays a role in cell envelope biogenesis, maintenance of cell envelope integrity and membrane homeostasis.</text>
</comment>
<keyword evidence="3 5" id="KW-1133">Transmembrane helix</keyword>
<proteinExistence type="inferred from homology"/>
<comment type="similarity">
    <text evidence="5">Belongs to the YciB family.</text>
</comment>
<feature type="transmembrane region" description="Helical" evidence="5">
    <location>
        <begin position="117"/>
        <end position="137"/>
    </location>
</feature>
<dbReference type="InterPro" id="IPR006008">
    <property type="entry name" value="YciB"/>
</dbReference>
<sequence>MFYNAAPLGLRGILALQTGLAIGMKQLLEFIPIALFFIVYQLDGETLTLGGWQHEFDGIFSATAVLIAATALQVLISRIASGFWDKRSLWTFVAVAVFGGATLILRDQTFIQWKPTIFNWALALAFGIFHFIGDRNLLERTLGAQLELPKAVWAKLNLLWMSNFLIVGALNLYVAYGYSEAFWVSYKLYSAIGFTLLLTVLTAVLVSPHLQAEEPAANTDGD</sequence>
<dbReference type="AlphaFoldDB" id="A4AAQ4"/>
<name>A4AAQ4_9GAMM</name>
<reference evidence="6 7" key="2">
    <citation type="journal article" date="2009" name="PLoS ONE">
        <title>The photosynthetic apparatus and its regulation in the aerobic gammaproteobacterium Congregibacter litoralis gen. nov., sp. nov.</title>
        <authorList>
            <person name="Spring S."/>
            <person name="Lunsdorf H."/>
            <person name="Fuchs B.M."/>
            <person name="Tindall B.J."/>
        </authorList>
    </citation>
    <scope>NUCLEOTIDE SEQUENCE [LARGE SCALE GENOMIC DNA]</scope>
    <source>
        <strain evidence="6">KT71</strain>
    </source>
</reference>
<keyword evidence="1 5" id="KW-1003">Cell membrane</keyword>
<dbReference type="STRING" id="314285.KT71_10764"/>
<keyword evidence="4 5" id="KW-0472">Membrane</keyword>
<evidence type="ECO:0000256" key="4">
    <source>
        <dbReference type="ARBA" id="ARBA00023136"/>
    </source>
</evidence>
<keyword evidence="5" id="KW-0997">Cell inner membrane</keyword>
<feature type="transmembrane region" description="Helical" evidence="5">
    <location>
        <begin position="12"/>
        <end position="38"/>
    </location>
</feature>
<dbReference type="EMBL" id="AAOA02000003">
    <property type="protein sequence ID" value="EAQ96777.2"/>
    <property type="molecule type" value="Genomic_DNA"/>
</dbReference>
<accession>A4AAQ4</accession>
<evidence type="ECO:0000256" key="5">
    <source>
        <dbReference type="HAMAP-Rule" id="MF_00189"/>
    </source>
</evidence>
<evidence type="ECO:0000256" key="3">
    <source>
        <dbReference type="ARBA" id="ARBA00022989"/>
    </source>
</evidence>
<evidence type="ECO:0000256" key="1">
    <source>
        <dbReference type="ARBA" id="ARBA00022475"/>
    </source>
</evidence>
<feature type="transmembrane region" description="Helical" evidence="5">
    <location>
        <begin position="58"/>
        <end position="76"/>
    </location>
</feature>
<dbReference type="eggNOG" id="COG2917">
    <property type="taxonomic scope" value="Bacteria"/>
</dbReference>
<feature type="transmembrane region" description="Helical" evidence="5">
    <location>
        <begin position="158"/>
        <end position="176"/>
    </location>
</feature>
<dbReference type="HOGENOM" id="CLU_089554_2_0_6"/>
<comment type="subcellular location">
    <subcellularLocation>
        <location evidence="5">Cell inner membrane</location>
        <topology evidence="5">Multi-pass membrane protein</topology>
    </subcellularLocation>
</comment>
<keyword evidence="7" id="KW-1185">Reference proteome</keyword>
<organism evidence="6 7">
    <name type="scientific">Congregibacter litoralis KT71</name>
    <dbReference type="NCBI Taxonomy" id="314285"/>
    <lineage>
        <taxon>Bacteria</taxon>
        <taxon>Pseudomonadati</taxon>
        <taxon>Pseudomonadota</taxon>
        <taxon>Gammaproteobacteria</taxon>
        <taxon>Cellvibrionales</taxon>
        <taxon>Halieaceae</taxon>
        <taxon>Congregibacter</taxon>
    </lineage>
</organism>
<dbReference type="GO" id="GO:0005886">
    <property type="term" value="C:plasma membrane"/>
    <property type="evidence" value="ECO:0007669"/>
    <property type="project" value="UniProtKB-SubCell"/>
</dbReference>
<feature type="transmembrane region" description="Helical" evidence="5">
    <location>
        <begin position="188"/>
        <end position="206"/>
    </location>
</feature>
<evidence type="ECO:0000256" key="2">
    <source>
        <dbReference type="ARBA" id="ARBA00022692"/>
    </source>
</evidence>
<dbReference type="PANTHER" id="PTHR36917">
    <property type="entry name" value="INTRACELLULAR SEPTATION PROTEIN A-RELATED"/>
    <property type="match status" value="1"/>
</dbReference>
<dbReference type="HAMAP" id="MF_00189">
    <property type="entry name" value="YciB"/>
    <property type="match status" value="1"/>
</dbReference>
<feature type="transmembrane region" description="Helical" evidence="5">
    <location>
        <begin position="88"/>
        <end position="105"/>
    </location>
</feature>
<protein>
    <recommendedName>
        <fullName evidence="5">Inner membrane-spanning protein YciB</fullName>
    </recommendedName>
</protein>
<reference evidence="6 7" key="1">
    <citation type="journal article" date="2007" name="Proc. Natl. Acad. Sci. U.S.A.">
        <title>Characterization of a marine gammaproteobacterium capable of aerobic anoxygenic photosynthesis.</title>
        <authorList>
            <person name="Fuchs B.M."/>
            <person name="Spring S."/>
            <person name="Teeling H."/>
            <person name="Quast C."/>
            <person name="Wulf J."/>
            <person name="Schattenhofer M."/>
            <person name="Yan S."/>
            <person name="Ferriera S."/>
            <person name="Johnson J."/>
            <person name="Glockner F.O."/>
            <person name="Amann R."/>
        </authorList>
    </citation>
    <scope>NUCLEOTIDE SEQUENCE [LARGE SCALE GENOMIC DNA]</scope>
    <source>
        <strain evidence="6">KT71</strain>
    </source>
</reference>
<comment type="caution">
    <text evidence="6">The sequence shown here is derived from an EMBL/GenBank/DDBJ whole genome shotgun (WGS) entry which is preliminary data.</text>
</comment>
<dbReference type="Proteomes" id="UP000019205">
    <property type="component" value="Chromosome"/>
</dbReference>